<evidence type="ECO:0000259" key="1">
    <source>
        <dbReference type="Pfam" id="PF03992"/>
    </source>
</evidence>
<name>A0A379IWL0_ECTME</name>
<dbReference type="AlphaFoldDB" id="A0A379IWL0"/>
<feature type="domain" description="ABM" evidence="1">
    <location>
        <begin position="3"/>
        <end position="72"/>
    </location>
</feature>
<evidence type="ECO:0000313" key="2">
    <source>
        <dbReference type="EMBL" id="SUD40471.1"/>
    </source>
</evidence>
<protein>
    <submittedName>
        <fullName evidence="2">Antibiotic biosynthesis monooxygenase</fullName>
    </submittedName>
</protein>
<dbReference type="InterPro" id="IPR011008">
    <property type="entry name" value="Dimeric_a/b-barrel"/>
</dbReference>
<dbReference type="RefSeq" id="WP_115291744.1">
    <property type="nucleotide sequence ID" value="NZ_UGUU01000001.1"/>
</dbReference>
<accession>A0A379IWL0</accession>
<evidence type="ECO:0000313" key="3">
    <source>
        <dbReference type="Proteomes" id="UP000254260"/>
    </source>
</evidence>
<dbReference type="Pfam" id="PF03992">
    <property type="entry name" value="ABM"/>
    <property type="match status" value="1"/>
</dbReference>
<dbReference type="InterPro" id="IPR007138">
    <property type="entry name" value="ABM_dom"/>
</dbReference>
<gene>
    <name evidence="2" type="ORF">NCTC10899_03312</name>
</gene>
<organism evidence="2 3">
    <name type="scientific">Ectopseudomonas mendocina</name>
    <name type="common">Pseudomonas mendocina</name>
    <dbReference type="NCBI Taxonomy" id="300"/>
    <lineage>
        <taxon>Bacteria</taxon>
        <taxon>Pseudomonadati</taxon>
        <taxon>Pseudomonadota</taxon>
        <taxon>Gammaproteobacteria</taxon>
        <taxon>Pseudomonadales</taxon>
        <taxon>Pseudomonadaceae</taxon>
        <taxon>Ectopseudomonas</taxon>
    </lineage>
</organism>
<keyword evidence="2" id="KW-0560">Oxidoreductase</keyword>
<reference evidence="2 3" key="1">
    <citation type="submission" date="2018-06" db="EMBL/GenBank/DDBJ databases">
        <authorList>
            <consortium name="Pathogen Informatics"/>
            <person name="Doyle S."/>
        </authorList>
    </citation>
    <scope>NUCLEOTIDE SEQUENCE [LARGE SCALE GENOMIC DNA]</scope>
    <source>
        <strain evidence="2 3">NCTC10899</strain>
    </source>
</reference>
<proteinExistence type="predicted"/>
<dbReference type="OrthoDB" id="6947752at2"/>
<dbReference type="Proteomes" id="UP000254260">
    <property type="component" value="Unassembled WGS sequence"/>
</dbReference>
<dbReference type="SUPFAM" id="SSF54909">
    <property type="entry name" value="Dimeric alpha+beta barrel"/>
    <property type="match status" value="1"/>
</dbReference>
<dbReference type="EMBL" id="UGUU01000001">
    <property type="protein sequence ID" value="SUD40471.1"/>
    <property type="molecule type" value="Genomic_DNA"/>
</dbReference>
<dbReference type="GO" id="GO:0004497">
    <property type="term" value="F:monooxygenase activity"/>
    <property type="evidence" value="ECO:0007669"/>
    <property type="project" value="UniProtKB-KW"/>
</dbReference>
<sequence length="99" mass="11215">MSIIHRMTIRARHDRSIQLGQCLARLDEVGRDVPGCLGLRVFSLRSDPLTWHVEGQWQSSASRDAFLDSEGLRLILAQAIDEGLFAHLECAMEWQQQVA</sequence>
<keyword evidence="2" id="KW-0503">Monooxygenase</keyword>